<keyword evidence="2" id="KW-1185">Reference proteome</keyword>
<protein>
    <submittedName>
        <fullName evidence="1">2950_t:CDS:1</fullName>
    </submittedName>
</protein>
<proteinExistence type="predicted"/>
<evidence type="ECO:0000313" key="2">
    <source>
        <dbReference type="Proteomes" id="UP000789396"/>
    </source>
</evidence>
<gene>
    <name evidence="1" type="ORF">RFULGI_LOCUS3352</name>
</gene>
<accession>A0A9N9A986</accession>
<dbReference type="OrthoDB" id="10394598at2759"/>
<organism evidence="1 2">
    <name type="scientific">Racocetra fulgida</name>
    <dbReference type="NCBI Taxonomy" id="60492"/>
    <lineage>
        <taxon>Eukaryota</taxon>
        <taxon>Fungi</taxon>
        <taxon>Fungi incertae sedis</taxon>
        <taxon>Mucoromycota</taxon>
        <taxon>Glomeromycotina</taxon>
        <taxon>Glomeromycetes</taxon>
        <taxon>Diversisporales</taxon>
        <taxon>Gigasporaceae</taxon>
        <taxon>Racocetra</taxon>
    </lineage>
</organism>
<name>A0A9N9A986_9GLOM</name>
<dbReference type="Proteomes" id="UP000789396">
    <property type="component" value="Unassembled WGS sequence"/>
</dbReference>
<dbReference type="AlphaFoldDB" id="A0A9N9A986"/>
<comment type="caution">
    <text evidence="1">The sequence shown here is derived from an EMBL/GenBank/DDBJ whole genome shotgun (WGS) entry which is preliminary data.</text>
</comment>
<evidence type="ECO:0000313" key="1">
    <source>
        <dbReference type="EMBL" id="CAG8521067.1"/>
    </source>
</evidence>
<dbReference type="EMBL" id="CAJVPZ010002904">
    <property type="protein sequence ID" value="CAG8521067.1"/>
    <property type="molecule type" value="Genomic_DNA"/>
</dbReference>
<reference evidence="1" key="1">
    <citation type="submission" date="2021-06" db="EMBL/GenBank/DDBJ databases">
        <authorList>
            <person name="Kallberg Y."/>
            <person name="Tangrot J."/>
            <person name="Rosling A."/>
        </authorList>
    </citation>
    <scope>NUCLEOTIDE SEQUENCE</scope>
    <source>
        <strain evidence="1">IN212</strain>
    </source>
</reference>
<sequence>MHQANNLIDSFTNNSTNLSVNQSNANDNIMDDSNAIFEVHISGLSQIIEEITKTENTEEFEIIVQFEILNQLLNEITNSIREQIENGISDEIKTEIQQNKNLDPLQLRTHLSTKFDMKDITGKQIYYWWSFFTQSLYQQNKDPVKSAIILIENKYQLKNYKLLIAKTSDTFVAIAFSTPLFNELKNVIPSSNNGLEKILVETSEFDEDNNVELSPEEFTKEIEKHKYFLQHIQEEYDAGNFRHVKALLKGSKRVREIMDDIDHAQKKQTRGRTYKDSKEHIMFLR</sequence>